<dbReference type="STRING" id="1220554.GCA_001552135_07036"/>
<protein>
    <submittedName>
        <fullName evidence="2">Peptidoglycan-binding protein</fullName>
    </submittedName>
</protein>
<reference evidence="2 3" key="1">
    <citation type="submission" date="2019-08" db="EMBL/GenBank/DDBJ databases">
        <title>Actinomadura sp. nov. CYP1-5 isolated from mountain soil.</title>
        <authorList>
            <person name="Songsumanus A."/>
            <person name="Kuncharoen N."/>
            <person name="Kudo T."/>
            <person name="Yuki M."/>
            <person name="Igarashi Y."/>
            <person name="Tanasupawat S."/>
        </authorList>
    </citation>
    <scope>NUCLEOTIDE SEQUENCE [LARGE SCALE GENOMIC DNA]</scope>
    <source>
        <strain evidence="2 3">JCM 14158</strain>
    </source>
</reference>
<evidence type="ECO:0000313" key="2">
    <source>
        <dbReference type="EMBL" id="TYB44189.1"/>
    </source>
</evidence>
<dbReference type="InterPro" id="IPR036365">
    <property type="entry name" value="PGBD-like_sf"/>
</dbReference>
<evidence type="ECO:0000313" key="3">
    <source>
        <dbReference type="Proteomes" id="UP000323380"/>
    </source>
</evidence>
<dbReference type="Proteomes" id="UP000323380">
    <property type="component" value="Unassembled WGS sequence"/>
</dbReference>
<organism evidence="2 3">
    <name type="scientific">Actinomadura chibensis</name>
    <dbReference type="NCBI Taxonomy" id="392828"/>
    <lineage>
        <taxon>Bacteria</taxon>
        <taxon>Bacillati</taxon>
        <taxon>Actinomycetota</taxon>
        <taxon>Actinomycetes</taxon>
        <taxon>Streptosporangiales</taxon>
        <taxon>Thermomonosporaceae</taxon>
        <taxon>Actinomadura</taxon>
    </lineage>
</organism>
<dbReference type="InterPro" id="IPR002477">
    <property type="entry name" value="Peptidoglycan-bd-like"/>
</dbReference>
<gene>
    <name evidence="2" type="ORF">FXF69_24885</name>
</gene>
<evidence type="ECO:0000259" key="1">
    <source>
        <dbReference type="Pfam" id="PF01471"/>
    </source>
</evidence>
<comment type="caution">
    <text evidence="2">The sequence shown here is derived from an EMBL/GenBank/DDBJ whole genome shotgun (WGS) entry which is preliminary data.</text>
</comment>
<dbReference type="SUPFAM" id="SSF47090">
    <property type="entry name" value="PGBD-like"/>
    <property type="match status" value="2"/>
</dbReference>
<dbReference type="InterPro" id="IPR036366">
    <property type="entry name" value="PGBDSf"/>
</dbReference>
<feature type="domain" description="Peptidoglycan binding-like" evidence="1">
    <location>
        <begin position="145"/>
        <end position="181"/>
    </location>
</feature>
<feature type="domain" description="Peptidoglycan binding-like" evidence="1">
    <location>
        <begin position="50"/>
        <end position="104"/>
    </location>
</feature>
<keyword evidence="3" id="KW-1185">Reference proteome</keyword>
<sequence>MGATLSTTYGSLVVFSQIALFDWRKCEREETAMPAPPFQPPEMTYPPITSGATVRQWQQQMKNRGWNLVPDGKYGPISERICTNFQREHRLEPDGIVGPITWRAAWEAPSTLAPQAPAEVLHVGSYGDAVAVWEEQADNRGWPIKHVDSSFDEETAAACRALQAAYGLPVTGNVDYQTWDAAWREAAPA</sequence>
<dbReference type="AlphaFoldDB" id="A0A5D0NIL4"/>
<name>A0A5D0NIL4_9ACTN</name>
<proteinExistence type="predicted"/>
<dbReference type="Gene3D" id="1.10.101.10">
    <property type="entry name" value="PGBD-like superfamily/PGBD"/>
    <property type="match status" value="2"/>
</dbReference>
<accession>A0A5D0NIL4</accession>
<dbReference type="EMBL" id="VSFG01000005">
    <property type="protein sequence ID" value="TYB44189.1"/>
    <property type="molecule type" value="Genomic_DNA"/>
</dbReference>
<dbReference type="Pfam" id="PF01471">
    <property type="entry name" value="PG_binding_1"/>
    <property type="match status" value="2"/>
</dbReference>